<dbReference type="PANTHER" id="PTHR31839">
    <property type="entry name" value="DEHYDRATION-RESPONSIVE ELEMENT-BINDING PROTEIN 1D"/>
    <property type="match status" value="1"/>
</dbReference>
<evidence type="ECO:0000256" key="5">
    <source>
        <dbReference type="ARBA" id="ARBA00023159"/>
    </source>
</evidence>
<proteinExistence type="inferred from homology"/>
<dbReference type="PANTHER" id="PTHR31839:SF57">
    <property type="entry name" value="DEHYDRATION-RESPONSIVE ELEMENT-BINDING PROTEIN 1B"/>
    <property type="match status" value="1"/>
</dbReference>
<keyword evidence="7" id="KW-0539">Nucleus</keyword>
<feature type="compositionally biased region" description="Pro residues" evidence="9">
    <location>
        <begin position="126"/>
        <end position="136"/>
    </location>
</feature>
<evidence type="ECO:0000256" key="1">
    <source>
        <dbReference type="ARBA" id="ARBA00004123"/>
    </source>
</evidence>
<dbReference type="PROSITE" id="PS51032">
    <property type="entry name" value="AP2_ERF"/>
    <property type="match status" value="1"/>
</dbReference>
<dbReference type="InterPro" id="IPR045277">
    <property type="entry name" value="DRE1A-I"/>
</dbReference>
<dbReference type="GO" id="GO:0003677">
    <property type="term" value="F:DNA binding"/>
    <property type="evidence" value="ECO:0007669"/>
    <property type="project" value="UniProtKB-KW"/>
</dbReference>
<dbReference type="SMART" id="SM00380">
    <property type="entry name" value="AP2"/>
    <property type="match status" value="1"/>
</dbReference>
<comment type="subcellular location">
    <subcellularLocation>
        <location evidence="1">Nucleus</location>
    </subcellularLocation>
</comment>
<dbReference type="GO" id="GO:0005634">
    <property type="term" value="C:nucleus"/>
    <property type="evidence" value="ECO:0007669"/>
    <property type="project" value="UniProtKB-SubCell"/>
</dbReference>
<accession>A0A6V7NSH8</accession>
<evidence type="ECO:0000256" key="7">
    <source>
        <dbReference type="ARBA" id="ARBA00023242"/>
    </source>
</evidence>
<organism evidence="11">
    <name type="scientific">Ananas comosus var. bracteatus</name>
    <name type="common">red pineapple</name>
    <dbReference type="NCBI Taxonomy" id="296719"/>
    <lineage>
        <taxon>Eukaryota</taxon>
        <taxon>Viridiplantae</taxon>
        <taxon>Streptophyta</taxon>
        <taxon>Embryophyta</taxon>
        <taxon>Tracheophyta</taxon>
        <taxon>Spermatophyta</taxon>
        <taxon>Magnoliopsida</taxon>
        <taxon>Liliopsida</taxon>
        <taxon>Poales</taxon>
        <taxon>Bromeliaceae</taxon>
        <taxon>Bromelioideae</taxon>
        <taxon>Ananas</taxon>
    </lineage>
</organism>
<dbReference type="InterPro" id="IPR016177">
    <property type="entry name" value="DNA-bd_dom_sf"/>
</dbReference>
<feature type="region of interest" description="Disordered" evidence="9">
    <location>
        <begin position="1"/>
        <end position="33"/>
    </location>
</feature>
<protein>
    <recommendedName>
        <fullName evidence="10">AP2/ERF domain-containing protein</fullName>
    </recommendedName>
</protein>
<reference evidence="11" key="1">
    <citation type="submission" date="2020-07" db="EMBL/GenBank/DDBJ databases">
        <authorList>
            <person name="Lin J."/>
        </authorList>
    </citation>
    <scope>NUCLEOTIDE SEQUENCE</scope>
</reference>
<name>A0A6V7NSH8_ANACO</name>
<dbReference type="CDD" id="cd00018">
    <property type="entry name" value="AP2"/>
    <property type="match status" value="1"/>
</dbReference>
<evidence type="ECO:0000256" key="3">
    <source>
        <dbReference type="ARBA" id="ARBA00023016"/>
    </source>
</evidence>
<keyword evidence="4" id="KW-0238">DNA-binding</keyword>
<comment type="similarity">
    <text evidence="8">Belongs to the AP2/ERF transcription factor family. ERF subfamily.</text>
</comment>
<dbReference type="AlphaFoldDB" id="A0A6V7NSH8"/>
<dbReference type="FunFam" id="3.30.730.10:FF:000001">
    <property type="entry name" value="Ethylene-responsive transcription factor 2"/>
    <property type="match status" value="1"/>
</dbReference>
<dbReference type="PRINTS" id="PR00367">
    <property type="entry name" value="ETHRSPELEMNT"/>
</dbReference>
<dbReference type="Pfam" id="PF00847">
    <property type="entry name" value="AP2"/>
    <property type="match status" value="1"/>
</dbReference>
<feature type="region of interest" description="Disordered" evidence="9">
    <location>
        <begin position="100"/>
        <end position="139"/>
    </location>
</feature>
<gene>
    <name evidence="11" type="ORF">CB5_LOCUS4762</name>
</gene>
<dbReference type="InterPro" id="IPR036955">
    <property type="entry name" value="AP2/ERF_dom_sf"/>
</dbReference>
<keyword evidence="5" id="KW-0010">Activator</keyword>
<dbReference type="InterPro" id="IPR001471">
    <property type="entry name" value="AP2/ERF_dom"/>
</dbReference>
<evidence type="ECO:0000313" key="11">
    <source>
        <dbReference type="EMBL" id="CAD1821551.1"/>
    </source>
</evidence>
<keyword evidence="2" id="KW-0805">Transcription regulation</keyword>
<dbReference type="GO" id="GO:0003700">
    <property type="term" value="F:DNA-binding transcription factor activity"/>
    <property type="evidence" value="ECO:0007669"/>
    <property type="project" value="InterPro"/>
</dbReference>
<keyword evidence="3" id="KW-0346">Stress response</keyword>
<dbReference type="SUPFAM" id="SSF54171">
    <property type="entry name" value="DNA-binding domain"/>
    <property type="match status" value="1"/>
</dbReference>
<evidence type="ECO:0000256" key="2">
    <source>
        <dbReference type="ARBA" id="ARBA00023015"/>
    </source>
</evidence>
<sequence length="171" mass="19223">MSETGSYRTAWAAPPPKRPAGRTKFRETRHPVYKGVRRRGADRWVCEVREPNKKSRIWVGTFPTPEMAARAHDAAALALRGASAPLNFADSASLILRSLPSSFSGPATSPAPQPRLLRPFPRRRPPMPPPPLPPMSPRRCCCSRIRMRSDRRRATSVSGRTCTTRAWRRGW</sequence>
<evidence type="ECO:0000256" key="9">
    <source>
        <dbReference type="SAM" id="MobiDB-lite"/>
    </source>
</evidence>
<evidence type="ECO:0000259" key="10">
    <source>
        <dbReference type="PROSITE" id="PS51032"/>
    </source>
</evidence>
<dbReference type="Gene3D" id="3.30.730.10">
    <property type="entry name" value="AP2/ERF domain"/>
    <property type="match status" value="1"/>
</dbReference>
<evidence type="ECO:0000256" key="4">
    <source>
        <dbReference type="ARBA" id="ARBA00023125"/>
    </source>
</evidence>
<feature type="domain" description="AP2/ERF" evidence="10">
    <location>
        <begin position="32"/>
        <end position="89"/>
    </location>
</feature>
<evidence type="ECO:0000256" key="6">
    <source>
        <dbReference type="ARBA" id="ARBA00023163"/>
    </source>
</evidence>
<dbReference type="EMBL" id="LR862141">
    <property type="protein sequence ID" value="CAD1821551.1"/>
    <property type="molecule type" value="Genomic_DNA"/>
</dbReference>
<keyword evidence="6" id="KW-0804">Transcription</keyword>
<evidence type="ECO:0000256" key="8">
    <source>
        <dbReference type="ARBA" id="ARBA00024343"/>
    </source>
</evidence>